<dbReference type="RefSeq" id="WP_189298568.1">
    <property type="nucleotide sequence ID" value="NZ_BMRP01000005.1"/>
</dbReference>
<evidence type="ECO:0000259" key="5">
    <source>
        <dbReference type="PROSITE" id="PS51118"/>
    </source>
</evidence>
<dbReference type="Gene3D" id="1.10.10.10">
    <property type="entry name" value="Winged helix-like DNA-binding domain superfamily/Winged helix DNA-binding domain"/>
    <property type="match status" value="2"/>
</dbReference>
<dbReference type="PROSITE" id="PS51118">
    <property type="entry name" value="HTH_HXLR"/>
    <property type="match status" value="1"/>
</dbReference>
<feature type="region of interest" description="Disordered" evidence="4">
    <location>
        <begin position="232"/>
        <end position="284"/>
    </location>
</feature>
<keyword evidence="2" id="KW-0238">DNA-binding</keyword>
<accession>A0ABQ2UV31</accession>
<dbReference type="Pfam" id="PF01638">
    <property type="entry name" value="HxlR"/>
    <property type="match status" value="1"/>
</dbReference>
<comment type="caution">
    <text evidence="6">The sequence shown here is derived from an EMBL/GenBank/DDBJ whole genome shotgun (WGS) entry which is preliminary data.</text>
</comment>
<keyword evidence="1" id="KW-0805">Transcription regulation</keyword>
<keyword evidence="7" id="KW-1185">Reference proteome</keyword>
<evidence type="ECO:0000313" key="7">
    <source>
        <dbReference type="Proteomes" id="UP000654471"/>
    </source>
</evidence>
<gene>
    <name evidence="6" type="ORF">GCM10010211_20210</name>
</gene>
<feature type="compositionally biased region" description="Pro residues" evidence="4">
    <location>
        <begin position="252"/>
        <end position="263"/>
    </location>
</feature>
<evidence type="ECO:0000313" key="6">
    <source>
        <dbReference type="EMBL" id="GGU55441.1"/>
    </source>
</evidence>
<dbReference type="InterPro" id="IPR002577">
    <property type="entry name" value="HTH_HxlR"/>
</dbReference>
<feature type="compositionally biased region" description="Low complexity" evidence="4">
    <location>
        <begin position="264"/>
        <end position="275"/>
    </location>
</feature>
<proteinExistence type="predicted"/>
<reference evidence="7" key="1">
    <citation type="journal article" date="2019" name="Int. J. Syst. Evol. Microbiol.">
        <title>The Global Catalogue of Microorganisms (GCM) 10K type strain sequencing project: providing services to taxonomists for standard genome sequencing and annotation.</title>
        <authorList>
            <consortium name="The Broad Institute Genomics Platform"/>
            <consortium name="The Broad Institute Genome Sequencing Center for Infectious Disease"/>
            <person name="Wu L."/>
            <person name="Ma J."/>
        </authorList>
    </citation>
    <scope>NUCLEOTIDE SEQUENCE [LARGE SCALE GENOMIC DNA]</scope>
    <source>
        <strain evidence="7">JCM 3399</strain>
    </source>
</reference>
<feature type="domain" description="HTH hxlR-type" evidence="5">
    <location>
        <begin position="14"/>
        <end position="111"/>
    </location>
</feature>
<feature type="compositionally biased region" description="Polar residues" evidence="4">
    <location>
        <begin position="239"/>
        <end position="250"/>
    </location>
</feature>
<dbReference type="Proteomes" id="UP000654471">
    <property type="component" value="Unassembled WGS sequence"/>
</dbReference>
<keyword evidence="3" id="KW-0804">Transcription</keyword>
<dbReference type="PANTHER" id="PTHR33204">
    <property type="entry name" value="TRANSCRIPTIONAL REGULATOR, MARR FAMILY"/>
    <property type="match status" value="1"/>
</dbReference>
<name>A0ABQ2UV31_9ACTN</name>
<organism evidence="6 7">
    <name type="scientific">Streptomyces albospinus</name>
    <dbReference type="NCBI Taxonomy" id="285515"/>
    <lineage>
        <taxon>Bacteria</taxon>
        <taxon>Bacillati</taxon>
        <taxon>Actinomycetota</taxon>
        <taxon>Actinomycetes</taxon>
        <taxon>Kitasatosporales</taxon>
        <taxon>Streptomycetaceae</taxon>
        <taxon>Streptomyces</taxon>
    </lineage>
</organism>
<evidence type="ECO:0000256" key="1">
    <source>
        <dbReference type="ARBA" id="ARBA00023015"/>
    </source>
</evidence>
<dbReference type="EMBL" id="BMRP01000005">
    <property type="protein sequence ID" value="GGU55441.1"/>
    <property type="molecule type" value="Genomic_DNA"/>
</dbReference>
<evidence type="ECO:0000256" key="4">
    <source>
        <dbReference type="SAM" id="MobiDB-lite"/>
    </source>
</evidence>
<evidence type="ECO:0000256" key="3">
    <source>
        <dbReference type="ARBA" id="ARBA00023163"/>
    </source>
</evidence>
<protein>
    <submittedName>
        <fullName evidence="6">MarR family transcriptional regulator</fullName>
    </submittedName>
</protein>
<dbReference type="InterPro" id="IPR036390">
    <property type="entry name" value="WH_DNA-bd_sf"/>
</dbReference>
<dbReference type="InterPro" id="IPR036388">
    <property type="entry name" value="WH-like_DNA-bd_sf"/>
</dbReference>
<dbReference type="PANTHER" id="PTHR33204:SF37">
    <property type="entry name" value="HTH-TYPE TRANSCRIPTIONAL REGULATOR YODB"/>
    <property type="match status" value="1"/>
</dbReference>
<evidence type="ECO:0000256" key="2">
    <source>
        <dbReference type="ARBA" id="ARBA00023125"/>
    </source>
</evidence>
<dbReference type="SUPFAM" id="SSF46785">
    <property type="entry name" value="Winged helix' DNA-binding domain"/>
    <property type="match status" value="2"/>
</dbReference>
<sequence>MATTGLPRSTQVDVARVTESLEMITPLWNVWVLMTLSAQPLRYAEIKPRLPWLNDGTLHPKLRRLADAGLAERTEVARGHVTYGLTARGADLMPVLTVIAAWGETHLEKPLVKNKDTGKLERLTTVAPAQNIEDALALIGPRHATSILWALKARGASSAKALSAAAMPGYRLSNVYPQVDRLVSDGLVRKDGRAYELTATGQALAPVYRALSAWASGRPLADAAAHPLWGPAPAPAAKQATSGPWLTTQPRIPAPAAPAPASAPPALSAQPAATPGTAWKGGDLFSHQIPVRPIALPQAGGPRR</sequence>